<dbReference type="EMBL" id="KN832889">
    <property type="protein sequence ID" value="KIM94619.1"/>
    <property type="molecule type" value="Genomic_DNA"/>
</dbReference>
<feature type="transmembrane region" description="Helical" evidence="7">
    <location>
        <begin position="280"/>
        <end position="305"/>
    </location>
</feature>
<evidence type="ECO:0000313" key="9">
    <source>
        <dbReference type="EMBL" id="KIM94619.1"/>
    </source>
</evidence>
<protein>
    <recommendedName>
        <fullName evidence="8">Major facilitator superfamily (MFS) profile domain-containing protein</fullName>
    </recommendedName>
</protein>
<evidence type="ECO:0000256" key="2">
    <source>
        <dbReference type="ARBA" id="ARBA00008335"/>
    </source>
</evidence>
<keyword evidence="3 7" id="KW-0812">Transmembrane</keyword>
<evidence type="ECO:0000256" key="7">
    <source>
        <dbReference type="SAM" id="Phobius"/>
    </source>
</evidence>
<reference evidence="9 10" key="1">
    <citation type="submission" date="2014-04" db="EMBL/GenBank/DDBJ databases">
        <authorList>
            <consortium name="DOE Joint Genome Institute"/>
            <person name="Kuo A."/>
            <person name="Martino E."/>
            <person name="Perotto S."/>
            <person name="Kohler A."/>
            <person name="Nagy L.G."/>
            <person name="Floudas D."/>
            <person name="Copeland A."/>
            <person name="Barry K.W."/>
            <person name="Cichocki N."/>
            <person name="Veneault-Fourrey C."/>
            <person name="LaButti K."/>
            <person name="Lindquist E.A."/>
            <person name="Lipzen A."/>
            <person name="Lundell T."/>
            <person name="Morin E."/>
            <person name="Murat C."/>
            <person name="Sun H."/>
            <person name="Tunlid A."/>
            <person name="Henrissat B."/>
            <person name="Grigoriev I.V."/>
            <person name="Hibbett D.S."/>
            <person name="Martin F."/>
            <person name="Nordberg H.P."/>
            <person name="Cantor M.N."/>
            <person name="Hua S.X."/>
        </authorList>
    </citation>
    <scope>NUCLEOTIDE SEQUENCE [LARGE SCALE GENOMIC DNA]</scope>
    <source>
        <strain evidence="9 10">Zn</strain>
    </source>
</reference>
<feature type="domain" description="Major facilitator superfamily (MFS) profile" evidence="8">
    <location>
        <begin position="1"/>
        <end position="486"/>
    </location>
</feature>
<dbReference type="HOGENOM" id="CLU_008455_1_1_1"/>
<feature type="transmembrane region" description="Helical" evidence="7">
    <location>
        <begin position="365"/>
        <end position="386"/>
    </location>
</feature>
<dbReference type="InterPro" id="IPR011701">
    <property type="entry name" value="MFS"/>
</dbReference>
<evidence type="ECO:0000256" key="3">
    <source>
        <dbReference type="ARBA" id="ARBA00022692"/>
    </source>
</evidence>
<dbReference type="STRING" id="913774.A0A0C3GTL7"/>
<dbReference type="Gene3D" id="1.20.1250.20">
    <property type="entry name" value="MFS general substrate transporter like domains"/>
    <property type="match status" value="1"/>
</dbReference>
<feature type="transmembrane region" description="Helical" evidence="7">
    <location>
        <begin position="460"/>
        <end position="482"/>
    </location>
</feature>
<feature type="region of interest" description="Disordered" evidence="6">
    <location>
        <begin position="1"/>
        <end position="60"/>
    </location>
</feature>
<feature type="transmembrane region" description="Helical" evidence="7">
    <location>
        <begin position="426"/>
        <end position="448"/>
    </location>
</feature>
<evidence type="ECO:0000256" key="4">
    <source>
        <dbReference type="ARBA" id="ARBA00022989"/>
    </source>
</evidence>
<dbReference type="InterPro" id="IPR020846">
    <property type="entry name" value="MFS_dom"/>
</dbReference>
<evidence type="ECO:0000256" key="5">
    <source>
        <dbReference type="ARBA" id="ARBA00023136"/>
    </source>
</evidence>
<accession>A0A0C3GTL7</accession>
<name>A0A0C3GTL7_OIDMZ</name>
<dbReference type="AlphaFoldDB" id="A0A0C3GTL7"/>
<feature type="transmembrane region" description="Helical" evidence="7">
    <location>
        <begin position="182"/>
        <end position="205"/>
    </location>
</feature>
<evidence type="ECO:0000256" key="6">
    <source>
        <dbReference type="SAM" id="MobiDB-lite"/>
    </source>
</evidence>
<dbReference type="Pfam" id="PF07690">
    <property type="entry name" value="MFS_1"/>
    <property type="match status" value="1"/>
</dbReference>
<dbReference type="PROSITE" id="PS50850">
    <property type="entry name" value="MFS"/>
    <property type="match status" value="1"/>
</dbReference>
<dbReference type="GO" id="GO:0016020">
    <property type="term" value="C:membrane"/>
    <property type="evidence" value="ECO:0007669"/>
    <property type="project" value="UniProtKB-SubCell"/>
</dbReference>
<dbReference type="InParanoid" id="A0A0C3GTL7"/>
<evidence type="ECO:0000259" key="8">
    <source>
        <dbReference type="PROSITE" id="PS50850"/>
    </source>
</evidence>
<feature type="transmembrane region" description="Helical" evidence="7">
    <location>
        <begin position="392"/>
        <end position="414"/>
    </location>
</feature>
<feature type="transmembrane region" description="Helical" evidence="7">
    <location>
        <begin position="325"/>
        <end position="344"/>
    </location>
</feature>
<organism evidence="9 10">
    <name type="scientific">Oidiodendron maius (strain Zn)</name>
    <dbReference type="NCBI Taxonomy" id="913774"/>
    <lineage>
        <taxon>Eukaryota</taxon>
        <taxon>Fungi</taxon>
        <taxon>Dikarya</taxon>
        <taxon>Ascomycota</taxon>
        <taxon>Pezizomycotina</taxon>
        <taxon>Leotiomycetes</taxon>
        <taxon>Leotiomycetes incertae sedis</taxon>
        <taxon>Myxotrichaceae</taxon>
        <taxon>Oidiodendron</taxon>
    </lineage>
</organism>
<keyword evidence="4 7" id="KW-1133">Transmembrane helix</keyword>
<evidence type="ECO:0000313" key="10">
    <source>
        <dbReference type="Proteomes" id="UP000054321"/>
    </source>
</evidence>
<dbReference type="PANTHER" id="PTHR23502">
    <property type="entry name" value="MAJOR FACILITATOR SUPERFAMILY"/>
    <property type="match status" value="1"/>
</dbReference>
<dbReference type="InterPro" id="IPR036259">
    <property type="entry name" value="MFS_trans_sf"/>
</dbReference>
<dbReference type="FunFam" id="1.20.1250.20:FF:000011">
    <property type="entry name" value="MFS multidrug transporter, putative"/>
    <property type="match status" value="1"/>
</dbReference>
<dbReference type="PANTHER" id="PTHR23502:SF68">
    <property type="entry name" value="MULTIDRUG TRANSPORTER, PUTATIVE (AFU_ORTHOLOGUE AFUA_3G01120)-RELATED"/>
    <property type="match status" value="1"/>
</dbReference>
<gene>
    <name evidence="9" type="ORF">OIDMADRAFT_45586</name>
</gene>
<keyword evidence="5 7" id="KW-0472">Membrane</keyword>
<keyword evidence="10" id="KW-1185">Reference proteome</keyword>
<feature type="transmembrane region" description="Helical" evidence="7">
    <location>
        <begin position="150"/>
        <end position="170"/>
    </location>
</feature>
<dbReference type="CDD" id="cd17323">
    <property type="entry name" value="MFS_Tpo1_MDR_like"/>
    <property type="match status" value="1"/>
</dbReference>
<comment type="subcellular location">
    <subcellularLocation>
        <location evidence="1">Membrane</location>
        <topology evidence="1">Multi-pass membrane protein</topology>
    </subcellularLocation>
</comment>
<proteinExistence type="inferred from homology"/>
<comment type="similarity">
    <text evidence="2">Belongs to the major facilitator superfamily.</text>
</comment>
<evidence type="ECO:0000256" key="1">
    <source>
        <dbReference type="ARBA" id="ARBA00004141"/>
    </source>
</evidence>
<feature type="transmembrane region" description="Helical" evidence="7">
    <location>
        <begin position="211"/>
        <end position="231"/>
    </location>
</feature>
<sequence>MAGSSSVEDATYADPEKESVGDALENTASTTAPKSEAGEADPNIVDWDGPDDPQNPMNWPDSRKWLNVAGSSMFAPGVPQILVQFHESSSTTATFLVSVYILGFAFGPLLVAPLSEVYGRSRLYFFGNVFFTIFTVGAALSNGIGMLMAFRLLMGLAGSVPITIGSGSVADVMPVEKRGRALSAWALGPLLGPCIGPVAGGYLTQASSWRWVFWLIAILGGIFIPISFFFLKETFAPVLLEQKARRLRKETGNSDLRTKFSEGRTIKEQFRLAIVRPLKLLLLTPIVTLTALYVAIGYGILYLLISTFSFVYAERYGFSEGNIGLTYLPAGLGMMLGVVVFGQLTDKMVKRNQAKSIAHKPEVRLMPVLTIPSGVVLPVGLFLYGWTTQYHIHWIVPMIGVVILSFGLMGIMFCSQNYLIDSYLRYAASVTAAQTVLRSLLGALLPLAGLRMYDTLGLGWGNSLLAFIALALVPIPLAFFTFGERLRMKYSTSL</sequence>
<dbReference type="OrthoDB" id="5296287at2759"/>
<dbReference type="Proteomes" id="UP000054321">
    <property type="component" value="Unassembled WGS sequence"/>
</dbReference>
<dbReference type="GO" id="GO:0022857">
    <property type="term" value="F:transmembrane transporter activity"/>
    <property type="evidence" value="ECO:0007669"/>
    <property type="project" value="InterPro"/>
</dbReference>
<feature type="transmembrane region" description="Helical" evidence="7">
    <location>
        <begin position="92"/>
        <end position="111"/>
    </location>
</feature>
<reference evidence="10" key="2">
    <citation type="submission" date="2015-01" db="EMBL/GenBank/DDBJ databases">
        <title>Evolutionary Origins and Diversification of the Mycorrhizal Mutualists.</title>
        <authorList>
            <consortium name="DOE Joint Genome Institute"/>
            <consortium name="Mycorrhizal Genomics Consortium"/>
            <person name="Kohler A."/>
            <person name="Kuo A."/>
            <person name="Nagy L.G."/>
            <person name="Floudas D."/>
            <person name="Copeland A."/>
            <person name="Barry K.W."/>
            <person name="Cichocki N."/>
            <person name="Veneault-Fourrey C."/>
            <person name="LaButti K."/>
            <person name="Lindquist E.A."/>
            <person name="Lipzen A."/>
            <person name="Lundell T."/>
            <person name="Morin E."/>
            <person name="Murat C."/>
            <person name="Riley R."/>
            <person name="Ohm R."/>
            <person name="Sun H."/>
            <person name="Tunlid A."/>
            <person name="Henrissat B."/>
            <person name="Grigoriev I.V."/>
            <person name="Hibbett D.S."/>
            <person name="Martin F."/>
        </authorList>
    </citation>
    <scope>NUCLEOTIDE SEQUENCE [LARGE SCALE GENOMIC DNA]</scope>
    <source>
        <strain evidence="10">Zn</strain>
    </source>
</reference>
<dbReference type="SUPFAM" id="SSF103473">
    <property type="entry name" value="MFS general substrate transporter"/>
    <property type="match status" value="1"/>
</dbReference>
<feature type="transmembrane region" description="Helical" evidence="7">
    <location>
        <begin position="123"/>
        <end position="144"/>
    </location>
</feature>